<sequence length="121" mass="13710">MQENPLIAKGIIQQDGEICKDKINLVSGAITPPFAETIWTFTGGDMDTINRLTHIFLDMNTEQDREQLFNLIRVIYGLMGLQFSDEAVPIASHPQALEYFVFSFLADFGEVIQELRDEEIA</sequence>
<dbReference type="EMBL" id="LSZW01000035">
    <property type="protein sequence ID" value="KXK66659.1"/>
    <property type="molecule type" value="Genomic_DNA"/>
</dbReference>
<keyword evidence="2" id="KW-1185">Reference proteome</keyword>
<proteinExistence type="predicted"/>
<gene>
    <name evidence="1" type="ORF">HMPREF3293_00490</name>
</gene>
<dbReference type="OrthoDB" id="2084863at2"/>
<dbReference type="KEGG" id="cmiu:B1H56_07170"/>
<dbReference type="RefSeq" id="WP_066522947.1">
    <property type="nucleotide sequence ID" value="NZ_CABMOF010000011.1"/>
</dbReference>
<accession>A0A136Q7Q9</accession>
<reference evidence="1 2" key="1">
    <citation type="submission" date="2016-02" db="EMBL/GenBank/DDBJ databases">
        <authorList>
            <person name="Wen L."/>
            <person name="He K."/>
            <person name="Yang H."/>
        </authorList>
    </citation>
    <scope>NUCLEOTIDE SEQUENCE [LARGE SCALE GENOMIC DNA]</scope>
    <source>
        <strain evidence="1 2">DSM 22607</strain>
    </source>
</reference>
<evidence type="ECO:0000313" key="1">
    <source>
        <dbReference type="EMBL" id="KXK66659.1"/>
    </source>
</evidence>
<comment type="caution">
    <text evidence="1">The sequence shown here is derived from an EMBL/GenBank/DDBJ whole genome shotgun (WGS) entry which is preliminary data.</text>
</comment>
<dbReference type="STRING" id="626937.HMPREF3293_00490"/>
<evidence type="ECO:0000313" key="2">
    <source>
        <dbReference type="Proteomes" id="UP000070366"/>
    </source>
</evidence>
<dbReference type="AlphaFoldDB" id="A0A136Q7Q9"/>
<dbReference type="Proteomes" id="UP000070366">
    <property type="component" value="Unassembled WGS sequence"/>
</dbReference>
<name>A0A136Q7Q9_9FIRM</name>
<organism evidence="1 2">
    <name type="scientific">Christensenella minuta</name>
    <dbReference type="NCBI Taxonomy" id="626937"/>
    <lineage>
        <taxon>Bacteria</taxon>
        <taxon>Bacillati</taxon>
        <taxon>Bacillota</taxon>
        <taxon>Clostridia</taxon>
        <taxon>Christensenellales</taxon>
        <taxon>Christensenellaceae</taxon>
        <taxon>Christensenella</taxon>
    </lineage>
</organism>
<protein>
    <submittedName>
        <fullName evidence="1">Uncharacterized protein</fullName>
    </submittedName>
</protein>